<organism evidence="3 4">
    <name type="scientific">Chironomus riparius</name>
    <dbReference type="NCBI Taxonomy" id="315576"/>
    <lineage>
        <taxon>Eukaryota</taxon>
        <taxon>Metazoa</taxon>
        <taxon>Ecdysozoa</taxon>
        <taxon>Arthropoda</taxon>
        <taxon>Hexapoda</taxon>
        <taxon>Insecta</taxon>
        <taxon>Pterygota</taxon>
        <taxon>Neoptera</taxon>
        <taxon>Endopterygota</taxon>
        <taxon>Diptera</taxon>
        <taxon>Nematocera</taxon>
        <taxon>Chironomoidea</taxon>
        <taxon>Chironomidae</taxon>
        <taxon>Chironominae</taxon>
        <taxon>Chironomus</taxon>
    </lineage>
</organism>
<gene>
    <name evidence="3" type="ORF">CHIRRI_LOCUS9332</name>
</gene>
<evidence type="ECO:0000313" key="4">
    <source>
        <dbReference type="Proteomes" id="UP001153620"/>
    </source>
</evidence>
<evidence type="ECO:0000256" key="2">
    <source>
        <dbReference type="SAM" id="MobiDB-lite"/>
    </source>
</evidence>
<accession>A0A9N9WWC6</accession>
<feature type="region of interest" description="Disordered" evidence="2">
    <location>
        <begin position="305"/>
        <end position="329"/>
    </location>
</feature>
<keyword evidence="1" id="KW-0677">Repeat</keyword>
<evidence type="ECO:0008006" key="5">
    <source>
        <dbReference type="Google" id="ProtNLM"/>
    </source>
</evidence>
<evidence type="ECO:0000313" key="3">
    <source>
        <dbReference type="EMBL" id="CAG9806476.1"/>
    </source>
</evidence>
<dbReference type="Proteomes" id="UP001153620">
    <property type="component" value="Chromosome 3"/>
</dbReference>
<reference evidence="3" key="1">
    <citation type="submission" date="2022-01" db="EMBL/GenBank/DDBJ databases">
        <authorList>
            <person name="King R."/>
        </authorList>
    </citation>
    <scope>NUCLEOTIDE SEQUENCE</scope>
</reference>
<dbReference type="InterPro" id="IPR006623">
    <property type="entry name" value="THEG"/>
</dbReference>
<evidence type="ECO:0000256" key="1">
    <source>
        <dbReference type="ARBA" id="ARBA00022737"/>
    </source>
</evidence>
<dbReference type="EMBL" id="OU895879">
    <property type="protein sequence ID" value="CAG9806476.1"/>
    <property type="molecule type" value="Genomic_DNA"/>
</dbReference>
<dbReference type="PANTHER" id="PTHR15901:SF16">
    <property type="entry name" value="TESTICULAR HAPLOID EXPRESSED GENE PROTEIN"/>
    <property type="match status" value="1"/>
</dbReference>
<dbReference type="Pfam" id="PF14912">
    <property type="entry name" value="THEG"/>
    <property type="match status" value="4"/>
</dbReference>
<protein>
    <recommendedName>
        <fullName evidence="5">Testicular haploid expressed protein</fullName>
    </recommendedName>
</protein>
<dbReference type="AlphaFoldDB" id="A0A9N9WWC6"/>
<dbReference type="OrthoDB" id="25466at2759"/>
<dbReference type="SMART" id="SM00705">
    <property type="entry name" value="THEG"/>
    <property type="match status" value="6"/>
</dbReference>
<keyword evidence="4" id="KW-1185">Reference proteome</keyword>
<dbReference type="InterPro" id="IPR042401">
    <property type="entry name" value="SPMAP2-like"/>
</dbReference>
<proteinExistence type="predicted"/>
<sequence length="345" mass="40471">MKAFDDQIKSNSCALETGRRPLNCRKYFGSDHLKYKRQKRFRCKNKRIAALAQPRYYTPKYVPNEDWTWNQNIEIQRDFNLSTRIKMLSVPKVRKLTASYEDYKNTMNYEKLSNISNLMNYSMMTMYSRLANVQLSESRAPRRKWTQKDWQRHCEWLQKRACPKKIPNVKKPPRKIVPLNELETSIHQLSQPRHPVKKYRPTYGYQTAVRNASKQYIPTKRLIKLSEPKAVRGLEEENLLGDELKETFYANPKALTYNATDRIKQLASPKIQFKEKVLKVPPETTIYGVVKRALKASLSERTLNLSKPKIKDNDDDEEEKPAVSPKALKAKATPRILQLAQPRIL</sequence>
<name>A0A9N9WWC6_9DIPT</name>
<reference evidence="3" key="2">
    <citation type="submission" date="2022-10" db="EMBL/GenBank/DDBJ databases">
        <authorList>
            <consortium name="ENA_rothamsted_submissions"/>
            <consortium name="culmorum"/>
            <person name="King R."/>
        </authorList>
    </citation>
    <scope>NUCLEOTIDE SEQUENCE</scope>
</reference>
<dbReference type="PANTHER" id="PTHR15901">
    <property type="entry name" value="TESTICULAR HAPLOID EXPRESSED GENE PROTEIN"/>
    <property type="match status" value="1"/>
</dbReference>